<proteinExistence type="predicted"/>
<evidence type="ECO:0000259" key="1">
    <source>
        <dbReference type="Pfam" id="PF13601"/>
    </source>
</evidence>
<dbReference type="PANTHER" id="PTHR37318">
    <property type="entry name" value="BSL7504 PROTEIN"/>
    <property type="match status" value="1"/>
</dbReference>
<dbReference type="SUPFAM" id="SSF46785">
    <property type="entry name" value="Winged helix' DNA-binding domain"/>
    <property type="match status" value="1"/>
</dbReference>
<dbReference type="InterPro" id="IPR036388">
    <property type="entry name" value="WH-like_DNA-bd_sf"/>
</dbReference>
<dbReference type="AlphaFoldDB" id="A0A6G8FFR8"/>
<dbReference type="EMBL" id="CP049934">
    <property type="protein sequence ID" value="QIM15188.1"/>
    <property type="molecule type" value="Genomic_DNA"/>
</dbReference>
<evidence type="ECO:0000313" key="3">
    <source>
        <dbReference type="Proteomes" id="UP000501387"/>
    </source>
</evidence>
<sequence>MMVSKEMDEVIHAPARLRIMSVLVELGPDSEITFARLQSHLDMTPGNLSAHIKRLERVHYLAVSKGFTARGVAQTSISVTLEGMDAFNAYVEQLKSIIGPR</sequence>
<dbReference type="RefSeq" id="WP_166321142.1">
    <property type="nucleotide sequence ID" value="NZ_CP049934.1"/>
</dbReference>
<organism evidence="2 3">
    <name type="scientific">Leucobacter insecticola</name>
    <dbReference type="NCBI Taxonomy" id="2714934"/>
    <lineage>
        <taxon>Bacteria</taxon>
        <taxon>Bacillati</taxon>
        <taxon>Actinomycetota</taxon>
        <taxon>Actinomycetes</taxon>
        <taxon>Micrococcales</taxon>
        <taxon>Microbacteriaceae</taxon>
        <taxon>Leucobacter</taxon>
    </lineage>
</organism>
<dbReference type="InterPro" id="IPR036390">
    <property type="entry name" value="WH_DNA-bd_sf"/>
</dbReference>
<name>A0A6G8FFR8_9MICO</name>
<keyword evidence="3" id="KW-1185">Reference proteome</keyword>
<dbReference type="Pfam" id="PF13601">
    <property type="entry name" value="HTH_34"/>
    <property type="match status" value="1"/>
</dbReference>
<feature type="domain" description="Winged helix DNA-binding" evidence="1">
    <location>
        <begin position="16"/>
        <end position="98"/>
    </location>
</feature>
<dbReference type="Proteomes" id="UP000501387">
    <property type="component" value="Chromosome"/>
</dbReference>
<dbReference type="PANTHER" id="PTHR37318:SF1">
    <property type="entry name" value="BSL7504 PROTEIN"/>
    <property type="match status" value="1"/>
</dbReference>
<dbReference type="Gene3D" id="1.10.10.10">
    <property type="entry name" value="Winged helix-like DNA-binding domain superfamily/Winged helix DNA-binding domain"/>
    <property type="match status" value="1"/>
</dbReference>
<dbReference type="KEGG" id="lins:G7067_00190"/>
<gene>
    <name evidence="2" type="ORF">G7067_00190</name>
</gene>
<evidence type="ECO:0000313" key="2">
    <source>
        <dbReference type="EMBL" id="QIM15188.1"/>
    </source>
</evidence>
<protein>
    <submittedName>
        <fullName evidence="2">Helix-turn-helix domain-containing protein</fullName>
    </submittedName>
</protein>
<reference evidence="2 3" key="1">
    <citation type="submission" date="2020-03" db="EMBL/GenBank/DDBJ databases">
        <title>Leucobacter sp. nov., isolated from beetles.</title>
        <authorList>
            <person name="Hyun D.-W."/>
            <person name="Bae J.-W."/>
        </authorList>
    </citation>
    <scope>NUCLEOTIDE SEQUENCE [LARGE SCALE GENOMIC DNA]</scope>
    <source>
        <strain evidence="2 3">HDW9B</strain>
    </source>
</reference>
<dbReference type="InterPro" id="IPR027395">
    <property type="entry name" value="WH_DNA-bd_dom"/>
</dbReference>
<accession>A0A6G8FFR8</accession>